<accession>A0A1J1HTJ6</accession>
<sequence>MVLVSSSPVLKHVERLRLELLPNIGLKINQLMIMRQTKANSKTFRVGENHVSDKPKRNQQHMWKVLHKRIFN</sequence>
<evidence type="ECO:0000313" key="2">
    <source>
        <dbReference type="EMBL" id="CRK91318.1"/>
    </source>
</evidence>
<evidence type="ECO:0000313" key="1">
    <source>
        <dbReference type="EMBL" id="CRK91315.1"/>
    </source>
</evidence>
<reference evidence="1 3" key="1">
    <citation type="submission" date="2015-04" db="EMBL/GenBank/DDBJ databases">
        <authorList>
            <person name="Syromyatnikov M.Y."/>
            <person name="Popov V.N."/>
        </authorList>
    </citation>
    <scope>NUCLEOTIDE SEQUENCE [LARGE SCALE GENOMIC DNA]</scope>
</reference>
<gene>
    <name evidence="1" type="ORF">CLUMA_CG004989</name>
    <name evidence="2" type="ORF">CLUMA_CG004992</name>
</gene>
<proteinExistence type="predicted"/>
<organism evidence="1 3">
    <name type="scientific">Clunio marinus</name>
    <dbReference type="NCBI Taxonomy" id="568069"/>
    <lineage>
        <taxon>Eukaryota</taxon>
        <taxon>Metazoa</taxon>
        <taxon>Ecdysozoa</taxon>
        <taxon>Arthropoda</taxon>
        <taxon>Hexapoda</taxon>
        <taxon>Insecta</taxon>
        <taxon>Pterygota</taxon>
        <taxon>Neoptera</taxon>
        <taxon>Endopterygota</taxon>
        <taxon>Diptera</taxon>
        <taxon>Nematocera</taxon>
        <taxon>Chironomoidea</taxon>
        <taxon>Chironomidae</taxon>
        <taxon>Clunio</taxon>
    </lineage>
</organism>
<dbReference type="AlphaFoldDB" id="A0A1J1HTJ6"/>
<dbReference type="EMBL" id="CVRI01000020">
    <property type="protein sequence ID" value="CRK91315.1"/>
    <property type="molecule type" value="Genomic_DNA"/>
</dbReference>
<protein>
    <submittedName>
        <fullName evidence="1">CLUMA_CG004989, isoform A</fullName>
    </submittedName>
    <submittedName>
        <fullName evidence="2">CLUMA_CG004992, isoform A</fullName>
    </submittedName>
</protein>
<evidence type="ECO:0000313" key="3">
    <source>
        <dbReference type="Proteomes" id="UP000183832"/>
    </source>
</evidence>
<dbReference type="EMBL" id="CVRI01000020">
    <property type="protein sequence ID" value="CRK91318.1"/>
    <property type="molecule type" value="Genomic_DNA"/>
</dbReference>
<dbReference type="Proteomes" id="UP000183832">
    <property type="component" value="Unassembled WGS sequence"/>
</dbReference>
<keyword evidence="3" id="KW-1185">Reference proteome</keyword>
<name>A0A1J1HTJ6_9DIPT</name>